<keyword evidence="3" id="KW-1185">Reference proteome</keyword>
<feature type="region of interest" description="Disordered" evidence="1">
    <location>
        <begin position="238"/>
        <end position="309"/>
    </location>
</feature>
<proteinExistence type="predicted"/>
<evidence type="ECO:0000313" key="2">
    <source>
        <dbReference type="EMBL" id="KAJ4335377.1"/>
    </source>
</evidence>
<dbReference type="AlphaFoldDB" id="A0A9W8WY11"/>
<name>A0A9W8WY11_9PLEO</name>
<feature type="compositionally biased region" description="Low complexity" evidence="1">
    <location>
        <begin position="281"/>
        <end position="292"/>
    </location>
</feature>
<comment type="caution">
    <text evidence="2">The sequence shown here is derived from an EMBL/GenBank/DDBJ whole genome shotgun (WGS) entry which is preliminary data.</text>
</comment>
<dbReference type="EMBL" id="JAPEUV010000062">
    <property type="protein sequence ID" value="KAJ4335377.1"/>
    <property type="molecule type" value="Genomic_DNA"/>
</dbReference>
<evidence type="ECO:0000313" key="3">
    <source>
        <dbReference type="Proteomes" id="UP001140562"/>
    </source>
</evidence>
<organism evidence="2 3">
    <name type="scientific">Didymella glomerata</name>
    <dbReference type="NCBI Taxonomy" id="749621"/>
    <lineage>
        <taxon>Eukaryota</taxon>
        <taxon>Fungi</taxon>
        <taxon>Dikarya</taxon>
        <taxon>Ascomycota</taxon>
        <taxon>Pezizomycotina</taxon>
        <taxon>Dothideomycetes</taxon>
        <taxon>Pleosporomycetidae</taxon>
        <taxon>Pleosporales</taxon>
        <taxon>Pleosporineae</taxon>
        <taxon>Didymellaceae</taxon>
        <taxon>Didymella</taxon>
    </lineage>
</organism>
<accession>A0A9W8WY11</accession>
<evidence type="ECO:0000256" key="1">
    <source>
        <dbReference type="SAM" id="MobiDB-lite"/>
    </source>
</evidence>
<reference evidence="2" key="1">
    <citation type="submission" date="2022-10" db="EMBL/GenBank/DDBJ databases">
        <title>Tapping the CABI collections for fungal endophytes: first genome assemblies for Collariella, Neodidymelliopsis, Ascochyta clinopodiicola, Didymella pomorum, Didymosphaeria variabile, Neocosmospora piperis and Neocucurbitaria cava.</title>
        <authorList>
            <person name="Hill R."/>
        </authorList>
    </citation>
    <scope>NUCLEOTIDE SEQUENCE</scope>
    <source>
        <strain evidence="2">IMI 360193</strain>
    </source>
</reference>
<gene>
    <name evidence="2" type="ORF">N0V87_006166</name>
</gene>
<feature type="compositionally biased region" description="Pro residues" evidence="1">
    <location>
        <begin position="74"/>
        <end position="88"/>
    </location>
</feature>
<feature type="region of interest" description="Disordered" evidence="1">
    <location>
        <begin position="50"/>
        <end position="88"/>
    </location>
</feature>
<dbReference type="OrthoDB" id="3786440at2759"/>
<protein>
    <submittedName>
        <fullName evidence="2">Uncharacterized protein</fullName>
    </submittedName>
</protein>
<dbReference type="Proteomes" id="UP001140562">
    <property type="component" value="Unassembled WGS sequence"/>
</dbReference>
<sequence length="468" mass="52096">MMQTTGKDYYDIPDDELPSANFAARPTSEISELGLLDIDGLWTFMSLASSSEHTDSESEIDDGPTPTALTPEAPLMPQPKLPQTPPDTPAITVTLPARRQSLRQRLRSVSDVVSIVRIPSMRQKPGGAFNSTDYAPQVPRRAMSARLEQRDAVRGRHSRHLSSESDLKARKVLGMPQTLLEEERPNSRFSFEIGSDSWEEDEHVLSHIHASFSRKPRVRETLQRKQLTRLRMDFVEADPDELVGSPQSMLGTPVELYPSLEPQRQPGRFRPTSAINGKRGTSTPVSPKTPSPFRRPRLPSDDSSAGDGDLEDVYRTRVYVPGPIQLEKHPALLRKDSVATLDPFASEIDSIGRRPSDMMALEQIVAYFDDMGLNEEASDVCLDRYWLNGLQQALRITEFDVMELEPPLTPRSQQRCGSKDAPSVLSRFSFSSASSSASVPQSSPQKRQLIRLRRLLSPALPGVKSSEG</sequence>
<feature type="compositionally biased region" description="Low complexity" evidence="1">
    <location>
        <begin position="64"/>
        <end position="73"/>
    </location>
</feature>